<keyword evidence="3 10" id="KW-0653">Protein transport</keyword>
<keyword evidence="5 10" id="KW-0472">Membrane</keyword>
<dbReference type="PANTHER" id="PTHR23058">
    <property type="entry name" value="PEROXISOMAL MEMBRANE PROTEIN PEX14"/>
    <property type="match status" value="1"/>
</dbReference>
<evidence type="ECO:0000313" key="14">
    <source>
        <dbReference type="Proteomes" id="UP000242287"/>
    </source>
</evidence>
<dbReference type="Proteomes" id="UP000242287">
    <property type="component" value="Unassembled WGS sequence"/>
</dbReference>
<evidence type="ECO:0000256" key="6">
    <source>
        <dbReference type="ARBA" id="ARBA00023140"/>
    </source>
</evidence>
<evidence type="ECO:0000256" key="9">
    <source>
        <dbReference type="ARBA" id="ARBA00046271"/>
    </source>
</evidence>
<dbReference type="STRING" id="703135.A0A2A9NLI1"/>
<feature type="compositionally biased region" description="Low complexity" evidence="11">
    <location>
        <begin position="1"/>
        <end position="15"/>
    </location>
</feature>
<dbReference type="AlphaFoldDB" id="A0A2A9NLI1"/>
<name>A0A2A9NLI1_9AGAR</name>
<feature type="region of interest" description="Disordered" evidence="11">
    <location>
        <begin position="258"/>
        <end position="290"/>
    </location>
</feature>
<dbReference type="OrthoDB" id="441517at2759"/>
<sequence>MSDPSKPPSSSSAAPQHEPDLDRTDLLSRARTFLKSPQVTDQDAASKRKFLIEKGLHENEIDTLLQEAPHTTPAIPPRNYPQPPPSNLPNLILGLARVFSWITGGSAILLFIYWRFLLPRIVQTSLARRSLRSHYSTLLQKFTSSLSSFKEAQAESYSLLPRVSPYREPKEYGVCQTVADILRLLDEKQPDYTTIPPITLLRIGISGLRHRREDDVAPTTEELFRYLEEKIPWLVTEDGLSFEQSLWDTLTTCPLFESATSSSPDPQTGSEGTLTRWSFHPSDPPVPSPLQESLKNLSDTLPRATEREENRFQHTLQTLSDFTGYLSTQVYLPYRSSSSAFSGFSNVSTLLSPAEEELRREIRALKGLVLNRRSFMPTLHGAHSLK</sequence>
<dbReference type="InterPro" id="IPR036388">
    <property type="entry name" value="WH-like_DNA-bd_sf"/>
</dbReference>
<evidence type="ECO:0000259" key="12">
    <source>
        <dbReference type="Pfam" id="PF04695"/>
    </source>
</evidence>
<evidence type="ECO:0000256" key="10">
    <source>
        <dbReference type="RuleBase" id="RU367032"/>
    </source>
</evidence>
<dbReference type="InterPro" id="IPR025655">
    <property type="entry name" value="PEX14"/>
</dbReference>
<dbReference type="GO" id="GO:1990429">
    <property type="term" value="C:peroxisomal importomer complex"/>
    <property type="evidence" value="ECO:0007669"/>
    <property type="project" value="TreeGrafter"/>
</dbReference>
<evidence type="ECO:0000256" key="11">
    <source>
        <dbReference type="SAM" id="MobiDB-lite"/>
    </source>
</evidence>
<feature type="domain" description="Peroxisome membrane anchor protein Pex14p N-terminal" evidence="12">
    <location>
        <begin position="22"/>
        <end position="67"/>
    </location>
</feature>
<keyword evidence="4" id="KW-0811">Translocation</keyword>
<dbReference type="EMBL" id="KZ301988">
    <property type="protein sequence ID" value="PFH51399.1"/>
    <property type="molecule type" value="Genomic_DNA"/>
</dbReference>
<keyword evidence="6 10" id="KW-0576">Peroxisome</keyword>
<feature type="compositionally biased region" description="Polar residues" evidence="11">
    <location>
        <begin position="258"/>
        <end position="276"/>
    </location>
</feature>
<comment type="similarity">
    <text evidence="1 10">Belongs to the peroxin-14 family.</text>
</comment>
<dbReference type="GO" id="GO:0005102">
    <property type="term" value="F:signaling receptor binding"/>
    <property type="evidence" value="ECO:0007669"/>
    <property type="project" value="TreeGrafter"/>
</dbReference>
<evidence type="ECO:0000256" key="5">
    <source>
        <dbReference type="ARBA" id="ARBA00023136"/>
    </source>
</evidence>
<proteinExistence type="inferred from homology"/>
<evidence type="ECO:0000256" key="8">
    <source>
        <dbReference type="ARBA" id="ARBA00029691"/>
    </source>
</evidence>
<dbReference type="InterPro" id="IPR006785">
    <property type="entry name" value="Pex14_N"/>
</dbReference>
<comment type="subcellular location">
    <subcellularLocation>
        <location evidence="9 10">Peroxisome membrane</location>
    </subcellularLocation>
</comment>
<accession>A0A2A9NLI1</accession>
<comment type="function">
    <text evidence="10">Component of the PEX13-PEX14 docking complex, a translocon channel that specifically mediates the import of peroxisomal cargo proteins bound to PEX5 receptor. The PEX13-PEX14 docking complex forms a large import pore which can be opened to a diameter of about 9 nm. Mechanistically, PEX5 receptor along with cargo proteins associates with the PEX14 subunit of the PEX13-PEX14 docking complex in the cytosol, leading to the insertion of the receptor into the organelle membrane with the concomitant translocation of the cargo into the peroxisome matrix.</text>
</comment>
<gene>
    <name evidence="13" type="ORF">AMATHDRAFT_3060</name>
</gene>
<reference evidence="13 14" key="1">
    <citation type="submission" date="2014-02" db="EMBL/GenBank/DDBJ databases">
        <title>Transposable element dynamics among asymbiotic and ectomycorrhizal Amanita fungi.</title>
        <authorList>
            <consortium name="DOE Joint Genome Institute"/>
            <person name="Hess J."/>
            <person name="Skrede I."/>
            <person name="Wolfe B."/>
            <person name="LaButti K."/>
            <person name="Ohm R.A."/>
            <person name="Grigoriev I.V."/>
            <person name="Pringle A."/>
        </authorList>
    </citation>
    <scope>NUCLEOTIDE SEQUENCE [LARGE SCALE GENOMIC DNA]</scope>
    <source>
        <strain evidence="13 14">SKay4041</strain>
    </source>
</reference>
<dbReference type="GO" id="GO:0016560">
    <property type="term" value="P:protein import into peroxisome matrix, docking"/>
    <property type="evidence" value="ECO:0007669"/>
    <property type="project" value="UniProtKB-UniRule"/>
</dbReference>
<evidence type="ECO:0000313" key="13">
    <source>
        <dbReference type="EMBL" id="PFH51399.1"/>
    </source>
</evidence>
<evidence type="ECO:0000256" key="7">
    <source>
        <dbReference type="ARBA" id="ARBA00029502"/>
    </source>
</evidence>
<evidence type="ECO:0000256" key="3">
    <source>
        <dbReference type="ARBA" id="ARBA00022927"/>
    </source>
</evidence>
<protein>
    <recommendedName>
        <fullName evidence="7 10">Peroxisomal membrane protein PEX14</fullName>
    </recommendedName>
    <alternativeName>
        <fullName evidence="8 10">Peroxin-14</fullName>
    </alternativeName>
</protein>
<evidence type="ECO:0000256" key="4">
    <source>
        <dbReference type="ARBA" id="ARBA00023010"/>
    </source>
</evidence>
<feature type="region of interest" description="Disordered" evidence="11">
    <location>
        <begin position="1"/>
        <end position="25"/>
    </location>
</feature>
<evidence type="ECO:0000256" key="2">
    <source>
        <dbReference type="ARBA" id="ARBA00022448"/>
    </source>
</evidence>
<dbReference type="PANTHER" id="PTHR23058:SF0">
    <property type="entry name" value="PEROXISOMAL MEMBRANE PROTEIN PEX14"/>
    <property type="match status" value="1"/>
</dbReference>
<organism evidence="13 14">
    <name type="scientific">Amanita thiersii Skay4041</name>
    <dbReference type="NCBI Taxonomy" id="703135"/>
    <lineage>
        <taxon>Eukaryota</taxon>
        <taxon>Fungi</taxon>
        <taxon>Dikarya</taxon>
        <taxon>Basidiomycota</taxon>
        <taxon>Agaricomycotina</taxon>
        <taxon>Agaricomycetes</taxon>
        <taxon>Agaricomycetidae</taxon>
        <taxon>Agaricales</taxon>
        <taxon>Pluteineae</taxon>
        <taxon>Amanitaceae</taxon>
        <taxon>Amanita</taxon>
    </lineage>
</organism>
<dbReference type="Gene3D" id="1.10.10.10">
    <property type="entry name" value="Winged helix-like DNA-binding domain superfamily/Winged helix DNA-binding domain"/>
    <property type="match status" value="1"/>
</dbReference>
<dbReference type="Pfam" id="PF04695">
    <property type="entry name" value="Pex14_N"/>
    <property type="match status" value="1"/>
</dbReference>
<keyword evidence="2 10" id="KW-0813">Transport</keyword>
<evidence type="ECO:0000256" key="1">
    <source>
        <dbReference type="ARBA" id="ARBA00005443"/>
    </source>
</evidence>
<dbReference type="GO" id="GO:0005778">
    <property type="term" value="C:peroxisomal membrane"/>
    <property type="evidence" value="ECO:0007669"/>
    <property type="project" value="UniProtKB-SubCell"/>
</dbReference>
<keyword evidence="14" id="KW-1185">Reference proteome</keyword>